<evidence type="ECO:0000256" key="1">
    <source>
        <dbReference type="ARBA" id="ARBA00006484"/>
    </source>
</evidence>
<dbReference type="Pfam" id="PF00106">
    <property type="entry name" value="adh_short"/>
    <property type="match status" value="1"/>
</dbReference>
<keyword evidence="2" id="KW-0560">Oxidoreductase</keyword>
<dbReference type="RefSeq" id="WP_158204256.1">
    <property type="nucleotide sequence ID" value="NZ_WSZK01000015.1"/>
</dbReference>
<dbReference type="OrthoDB" id="161871at2157"/>
<evidence type="ECO:0000259" key="4">
    <source>
        <dbReference type="SMART" id="SM00822"/>
    </source>
</evidence>
<evidence type="ECO:0000256" key="2">
    <source>
        <dbReference type="ARBA" id="ARBA00023002"/>
    </source>
</evidence>
<keyword evidence="6" id="KW-1185">Reference proteome</keyword>
<evidence type="ECO:0000256" key="3">
    <source>
        <dbReference type="RuleBase" id="RU000363"/>
    </source>
</evidence>
<dbReference type="Proteomes" id="UP000451471">
    <property type="component" value="Unassembled WGS sequence"/>
</dbReference>
<dbReference type="PROSITE" id="PS00061">
    <property type="entry name" value="ADH_SHORT"/>
    <property type="match status" value="1"/>
</dbReference>
<dbReference type="SMART" id="SM00822">
    <property type="entry name" value="PKS_KR"/>
    <property type="match status" value="1"/>
</dbReference>
<dbReference type="InterPro" id="IPR057326">
    <property type="entry name" value="KR_dom"/>
</dbReference>
<dbReference type="GO" id="GO:0016616">
    <property type="term" value="F:oxidoreductase activity, acting on the CH-OH group of donors, NAD or NADP as acceptor"/>
    <property type="evidence" value="ECO:0007669"/>
    <property type="project" value="UniProtKB-ARBA"/>
</dbReference>
<comment type="caution">
    <text evidence="5">The sequence shown here is derived from an EMBL/GenBank/DDBJ whole genome shotgun (WGS) entry which is preliminary data.</text>
</comment>
<gene>
    <name evidence="5" type="ORF">GQS65_08830</name>
</gene>
<dbReference type="PANTHER" id="PTHR43115">
    <property type="entry name" value="DEHYDROGENASE/REDUCTASE SDR FAMILY MEMBER 11"/>
    <property type="match status" value="1"/>
</dbReference>
<name>A0A6B0GI96_9EURY</name>
<dbReference type="Gene3D" id="3.40.50.720">
    <property type="entry name" value="NAD(P)-binding Rossmann-like Domain"/>
    <property type="match status" value="1"/>
</dbReference>
<evidence type="ECO:0000313" key="6">
    <source>
        <dbReference type="Proteomes" id="UP000451471"/>
    </source>
</evidence>
<dbReference type="InterPro" id="IPR002347">
    <property type="entry name" value="SDR_fam"/>
</dbReference>
<comment type="similarity">
    <text evidence="1 3">Belongs to the short-chain dehydrogenases/reductases (SDR) family.</text>
</comment>
<dbReference type="InterPro" id="IPR020904">
    <property type="entry name" value="Sc_DH/Rdtase_CS"/>
</dbReference>
<dbReference type="InterPro" id="IPR036291">
    <property type="entry name" value="NAD(P)-bd_dom_sf"/>
</dbReference>
<dbReference type="AlphaFoldDB" id="A0A6B0GI96"/>
<organism evidence="5 6">
    <name type="scientific">Halomarina oriensis</name>
    <dbReference type="NCBI Taxonomy" id="671145"/>
    <lineage>
        <taxon>Archaea</taxon>
        <taxon>Methanobacteriati</taxon>
        <taxon>Methanobacteriota</taxon>
        <taxon>Stenosarchaea group</taxon>
        <taxon>Halobacteria</taxon>
        <taxon>Halobacteriales</taxon>
        <taxon>Natronomonadaceae</taxon>
        <taxon>Halomarina</taxon>
    </lineage>
</organism>
<dbReference type="PRINTS" id="PR00081">
    <property type="entry name" value="GDHRDH"/>
</dbReference>
<evidence type="ECO:0000313" key="5">
    <source>
        <dbReference type="EMBL" id="MWG34592.1"/>
    </source>
</evidence>
<feature type="domain" description="Ketoreductase" evidence="4">
    <location>
        <begin position="12"/>
        <end position="198"/>
    </location>
</feature>
<dbReference type="FunFam" id="3.40.50.720:FF:000047">
    <property type="entry name" value="NADP-dependent L-serine/L-allo-threonine dehydrogenase"/>
    <property type="match status" value="1"/>
</dbReference>
<dbReference type="SUPFAM" id="SSF51735">
    <property type="entry name" value="NAD(P)-binding Rossmann-fold domains"/>
    <property type="match status" value="1"/>
</dbReference>
<reference evidence="5 6" key="1">
    <citation type="submission" date="2019-12" db="EMBL/GenBank/DDBJ databases">
        <title>Halocatena pleomorpha gen. nov. sp. nov., an extremely halophilic archaeon of family Halobacteriaceae isolated from saltpan soil.</title>
        <authorList>
            <person name="Pal Y."/>
            <person name="Verma A."/>
            <person name="Krishnamurthi S."/>
            <person name="Kumar P."/>
        </authorList>
    </citation>
    <scope>NUCLEOTIDE SEQUENCE [LARGE SCALE GENOMIC DNA]</scope>
    <source>
        <strain evidence="5 6">JCM 16495</strain>
    </source>
</reference>
<dbReference type="PANTHER" id="PTHR43115:SF4">
    <property type="entry name" value="DEHYDROGENASE_REDUCTASE SDR FAMILY MEMBER 11"/>
    <property type="match status" value="1"/>
</dbReference>
<dbReference type="EMBL" id="WSZK01000015">
    <property type="protein sequence ID" value="MWG34592.1"/>
    <property type="molecule type" value="Genomic_DNA"/>
</dbReference>
<dbReference type="PRINTS" id="PR00080">
    <property type="entry name" value="SDRFAMILY"/>
</dbReference>
<proteinExistence type="inferred from homology"/>
<protein>
    <submittedName>
        <fullName evidence="5">SDR family NAD(P)-dependent oxidoreductase</fullName>
    </submittedName>
</protein>
<sequence length="255" mass="27233">MVDVSPTDLTDRVAIVTGASSGIGEATARVLADEGASVVLAARREDDLRTLADDIEDEGGDALVVPTDVAEEEQVRSLVDTAVEEFGRLDVLLNNAGVMLNEPFQASDTDHFEQMVEVNLLGLMKATRFAVPKMQETGDGRGHVVQLSSVAGRHAYPSHAAYNGTKFGVNGFTESVRKDLCGDGIRTTLVEPGAVDTELQQHIPDEDEREGAKEMVASMDALAPDDIAAGIVYAVTQPANVSVNELLIRPTEQEM</sequence>
<accession>A0A6B0GI96</accession>